<keyword evidence="1" id="KW-0472">Membrane</keyword>
<keyword evidence="3" id="KW-1185">Reference proteome</keyword>
<organism evidence="2 3">
    <name type="scientific">Bifidobacterium merycicum</name>
    <dbReference type="NCBI Taxonomy" id="78345"/>
    <lineage>
        <taxon>Bacteria</taxon>
        <taxon>Bacillati</taxon>
        <taxon>Actinomycetota</taxon>
        <taxon>Actinomycetes</taxon>
        <taxon>Bifidobacteriales</taxon>
        <taxon>Bifidobacteriaceae</taxon>
        <taxon>Bifidobacterium</taxon>
    </lineage>
</organism>
<reference evidence="2 3" key="1">
    <citation type="submission" date="2014-03" db="EMBL/GenBank/DDBJ databases">
        <title>Genomics of Bifidobacteria.</title>
        <authorList>
            <person name="Ventura M."/>
            <person name="Milani C."/>
            <person name="Lugli G.A."/>
        </authorList>
    </citation>
    <scope>NUCLEOTIDE SEQUENCE [LARGE SCALE GENOMIC DNA]</scope>
    <source>
        <strain evidence="2 3">LMG 11341</strain>
    </source>
</reference>
<evidence type="ECO:0000256" key="1">
    <source>
        <dbReference type="SAM" id="Phobius"/>
    </source>
</evidence>
<feature type="transmembrane region" description="Helical" evidence="1">
    <location>
        <begin position="72"/>
        <end position="90"/>
    </location>
</feature>
<dbReference type="AlphaFoldDB" id="A0A087BGP1"/>
<feature type="transmembrane region" description="Helical" evidence="1">
    <location>
        <begin position="41"/>
        <end position="60"/>
    </location>
</feature>
<dbReference type="Proteomes" id="UP000029060">
    <property type="component" value="Unassembled WGS sequence"/>
</dbReference>
<dbReference type="RefSeq" id="WP_033522830.1">
    <property type="nucleotide sequence ID" value="NZ_CADAXU010000009.1"/>
</dbReference>
<evidence type="ECO:0000313" key="2">
    <source>
        <dbReference type="EMBL" id="KFI70191.1"/>
    </source>
</evidence>
<sequence length="110" mass="12260">MLRDDAYDSIHEGGTVAIIIDIARYGSREVMSLVAALKRGWVIMYAVGTAVAYAVAVYFCMDVRFLFSWKGISIVVFFTLVSTFVTAWLSRVDHPDIGEETEDDDSNITP</sequence>
<name>A0A087BGP1_9BIFI</name>
<protein>
    <submittedName>
        <fullName evidence="2">Uncharacterized protein</fullName>
    </submittedName>
</protein>
<evidence type="ECO:0000313" key="3">
    <source>
        <dbReference type="Proteomes" id="UP000029060"/>
    </source>
</evidence>
<dbReference type="EMBL" id="JGZC01000006">
    <property type="protein sequence ID" value="KFI70191.1"/>
    <property type="molecule type" value="Genomic_DNA"/>
</dbReference>
<gene>
    <name evidence="2" type="ORF">BMERY_0667</name>
</gene>
<keyword evidence="1" id="KW-0812">Transmembrane</keyword>
<keyword evidence="1" id="KW-1133">Transmembrane helix</keyword>
<accession>A0A087BGP1</accession>
<proteinExistence type="predicted"/>
<comment type="caution">
    <text evidence="2">The sequence shown here is derived from an EMBL/GenBank/DDBJ whole genome shotgun (WGS) entry which is preliminary data.</text>
</comment>